<dbReference type="PANTHER" id="PTHR33154:SF33">
    <property type="entry name" value="TRANSCRIPTIONAL REPRESSOR SDPR"/>
    <property type="match status" value="1"/>
</dbReference>
<dbReference type="InterPro" id="IPR047796">
    <property type="entry name" value="SdpR-like_repress"/>
</dbReference>
<keyword evidence="1" id="KW-0805">Transcription regulation</keyword>
<evidence type="ECO:0000313" key="6">
    <source>
        <dbReference type="Proteomes" id="UP000194143"/>
    </source>
</evidence>
<dbReference type="NCBIfam" id="NF033789">
    <property type="entry name" value="repress_SdpR"/>
    <property type="match status" value="1"/>
</dbReference>
<feature type="domain" description="HTH arsR-type" evidence="4">
    <location>
        <begin position="1"/>
        <end position="87"/>
    </location>
</feature>
<dbReference type="SMART" id="SM00418">
    <property type="entry name" value="HTH_ARSR"/>
    <property type="match status" value="1"/>
</dbReference>
<evidence type="ECO:0000313" key="5">
    <source>
        <dbReference type="EMBL" id="ARP60148.1"/>
    </source>
</evidence>
<protein>
    <submittedName>
        <fullName evidence="5">Transcriptional regulator</fullName>
    </submittedName>
</protein>
<dbReference type="GeneID" id="75088006"/>
<accession>A0A142GLW6</accession>
<dbReference type="EMBL" id="CP021061">
    <property type="protein sequence ID" value="ARP60148.1"/>
    <property type="molecule type" value="Genomic_DNA"/>
</dbReference>
<reference evidence="5 6" key="1">
    <citation type="submission" date="2017-04" db="EMBL/GenBank/DDBJ databases">
        <title>Complete Genome Sequence of Bacillus thuringiensis type Strain ATCC 10792.</title>
        <authorList>
            <person name="Oh D.-H."/>
            <person name="Park B.-J."/>
            <person name="Shuai W."/>
            <person name="Chelliah R."/>
        </authorList>
    </citation>
    <scope>NUCLEOTIDE SEQUENCE [LARGE SCALE GENOMIC DNA]</scope>
    <source>
        <strain evidence="5 6">ATCC 10792</strain>
    </source>
</reference>
<dbReference type="GO" id="GO:0003677">
    <property type="term" value="F:DNA binding"/>
    <property type="evidence" value="ECO:0007669"/>
    <property type="project" value="UniProtKB-KW"/>
</dbReference>
<evidence type="ECO:0000256" key="2">
    <source>
        <dbReference type="ARBA" id="ARBA00023125"/>
    </source>
</evidence>
<dbReference type="SUPFAM" id="SSF46785">
    <property type="entry name" value="Winged helix' DNA-binding domain"/>
    <property type="match status" value="1"/>
</dbReference>
<evidence type="ECO:0000259" key="4">
    <source>
        <dbReference type="PROSITE" id="PS50987"/>
    </source>
</evidence>
<dbReference type="Proteomes" id="UP000194143">
    <property type="component" value="Chromosome"/>
</dbReference>
<keyword evidence="6" id="KW-1185">Reference proteome</keyword>
<evidence type="ECO:0000256" key="1">
    <source>
        <dbReference type="ARBA" id="ARBA00023015"/>
    </source>
</evidence>
<dbReference type="InterPro" id="IPR036390">
    <property type="entry name" value="WH_DNA-bd_sf"/>
</dbReference>
<name>A0A142GLW6_BACTU</name>
<dbReference type="Pfam" id="PF01022">
    <property type="entry name" value="HTH_5"/>
    <property type="match status" value="1"/>
</dbReference>
<dbReference type="NCBIfam" id="NF033788">
    <property type="entry name" value="HTH_metalloreg"/>
    <property type="match status" value="1"/>
</dbReference>
<evidence type="ECO:0000256" key="3">
    <source>
        <dbReference type="ARBA" id="ARBA00023163"/>
    </source>
</evidence>
<dbReference type="GO" id="GO:0003700">
    <property type="term" value="F:DNA-binding transcription factor activity"/>
    <property type="evidence" value="ECO:0007669"/>
    <property type="project" value="InterPro"/>
</dbReference>
<organism evidence="5 6">
    <name type="scientific">Bacillus thuringiensis</name>
    <dbReference type="NCBI Taxonomy" id="1428"/>
    <lineage>
        <taxon>Bacteria</taxon>
        <taxon>Bacillati</taxon>
        <taxon>Bacillota</taxon>
        <taxon>Bacilli</taxon>
        <taxon>Bacillales</taxon>
        <taxon>Bacillaceae</taxon>
        <taxon>Bacillus</taxon>
        <taxon>Bacillus cereus group</taxon>
    </lineage>
</organism>
<gene>
    <name evidence="5" type="ORF">CAB88_24920</name>
</gene>
<proteinExistence type="predicted"/>
<sequence>MNQAFKALADPTRRKILDLLKEGDLTAGEIAEHFNMTKPSISHHLSALKNAELIQDEKKGQFVVYSLNTTVFQDLLTWVFTFTNKGEEGK</sequence>
<dbReference type="InterPro" id="IPR036388">
    <property type="entry name" value="WH-like_DNA-bd_sf"/>
</dbReference>
<dbReference type="RefSeq" id="WP_001070531.1">
    <property type="nucleotide sequence ID" value="NZ_CP014282.1"/>
</dbReference>
<dbReference type="PANTHER" id="PTHR33154">
    <property type="entry name" value="TRANSCRIPTIONAL REGULATOR, ARSR FAMILY"/>
    <property type="match status" value="1"/>
</dbReference>
<keyword evidence="2" id="KW-0238">DNA-binding</keyword>
<dbReference type="SMR" id="A0A142GLW6"/>
<dbReference type="Gene3D" id="1.10.10.10">
    <property type="entry name" value="Winged helix-like DNA-binding domain superfamily/Winged helix DNA-binding domain"/>
    <property type="match status" value="1"/>
</dbReference>
<dbReference type="InterPro" id="IPR051081">
    <property type="entry name" value="HTH_MetalResp_TranReg"/>
</dbReference>
<dbReference type="FunFam" id="1.10.10.10:FF:000423">
    <property type="entry name" value="Transcriptional regulator ArsR"/>
    <property type="match status" value="1"/>
</dbReference>
<keyword evidence="3" id="KW-0804">Transcription</keyword>
<dbReference type="InterPro" id="IPR001845">
    <property type="entry name" value="HTH_ArsR_DNA-bd_dom"/>
</dbReference>
<dbReference type="AlphaFoldDB" id="A0A142GLW6"/>
<dbReference type="PRINTS" id="PR00778">
    <property type="entry name" value="HTHARSR"/>
</dbReference>
<dbReference type="InterPro" id="IPR011991">
    <property type="entry name" value="ArsR-like_HTH"/>
</dbReference>
<dbReference type="CDD" id="cd00090">
    <property type="entry name" value="HTH_ARSR"/>
    <property type="match status" value="1"/>
</dbReference>
<dbReference type="PROSITE" id="PS50987">
    <property type="entry name" value="HTH_ARSR_2"/>
    <property type="match status" value="1"/>
</dbReference>